<organism evidence="1">
    <name type="scientific">marine metagenome</name>
    <dbReference type="NCBI Taxonomy" id="408172"/>
    <lineage>
        <taxon>unclassified sequences</taxon>
        <taxon>metagenomes</taxon>
        <taxon>ecological metagenomes</taxon>
    </lineage>
</organism>
<dbReference type="AlphaFoldDB" id="A0A382MK98"/>
<evidence type="ECO:0000313" key="1">
    <source>
        <dbReference type="EMBL" id="SVC47822.1"/>
    </source>
</evidence>
<dbReference type="EMBL" id="UINC01093414">
    <property type="protein sequence ID" value="SVC47822.1"/>
    <property type="molecule type" value="Genomic_DNA"/>
</dbReference>
<proteinExistence type="predicted"/>
<gene>
    <name evidence="1" type="ORF">METZ01_LOCUS300676</name>
</gene>
<protein>
    <submittedName>
        <fullName evidence="1">Uncharacterized protein</fullName>
    </submittedName>
</protein>
<name>A0A382MK98_9ZZZZ</name>
<sequence length="59" mass="6303">VVANGGRRQVGDVLELSDADARLLLQSGKVELVVEKTTNRAVGVKGSDTKATPRKRKSK</sequence>
<accession>A0A382MK98</accession>
<feature type="non-terminal residue" evidence="1">
    <location>
        <position position="1"/>
    </location>
</feature>
<reference evidence="1" key="1">
    <citation type="submission" date="2018-05" db="EMBL/GenBank/DDBJ databases">
        <authorList>
            <person name="Lanie J.A."/>
            <person name="Ng W.-L."/>
            <person name="Kazmierczak K.M."/>
            <person name="Andrzejewski T.M."/>
            <person name="Davidsen T.M."/>
            <person name="Wayne K.J."/>
            <person name="Tettelin H."/>
            <person name="Glass J.I."/>
            <person name="Rusch D."/>
            <person name="Podicherti R."/>
            <person name="Tsui H.-C.T."/>
            <person name="Winkler M.E."/>
        </authorList>
    </citation>
    <scope>NUCLEOTIDE SEQUENCE</scope>
</reference>